<accession>A0A518I0P0</accession>
<dbReference type="KEGG" id="snep:Enr13x_64730"/>
<dbReference type="InterPro" id="IPR029760">
    <property type="entry name" value="GPX_CS"/>
</dbReference>
<dbReference type="Gene3D" id="3.40.30.10">
    <property type="entry name" value="Glutaredoxin"/>
    <property type="match status" value="1"/>
</dbReference>
<sequence length="192" mass="21269" precursor="true">MRLILSAVLCLGALTTMSHADEAPQGEHQHDHECALDFKMKNIDGKQVDLEDYEGNVVLIVNTASQCGLTPQYAGLEELYGKYKGKGFVVLGFPCNQFGGQEPGTEAEIKEFCNSRYNVSFPMFSKINVNGDDATPLYQYLTSKDVKPAGKGNVSWNFEKFLIDREGNLINRFAPPTKPNDTELVKAIEAQL</sequence>
<name>A0A518I0P0_9BACT</name>
<dbReference type="CDD" id="cd00340">
    <property type="entry name" value="GSH_Peroxidase"/>
    <property type="match status" value="1"/>
</dbReference>
<organism evidence="8 9">
    <name type="scientific">Stieleria neptunia</name>
    <dbReference type="NCBI Taxonomy" id="2527979"/>
    <lineage>
        <taxon>Bacteria</taxon>
        <taxon>Pseudomonadati</taxon>
        <taxon>Planctomycetota</taxon>
        <taxon>Planctomycetia</taxon>
        <taxon>Pirellulales</taxon>
        <taxon>Pirellulaceae</taxon>
        <taxon>Stieleria</taxon>
    </lineage>
</organism>
<dbReference type="EMBL" id="CP037423">
    <property type="protein sequence ID" value="QDV46564.1"/>
    <property type="molecule type" value="Genomic_DNA"/>
</dbReference>
<dbReference type="GO" id="GO:0004601">
    <property type="term" value="F:peroxidase activity"/>
    <property type="evidence" value="ECO:0007669"/>
    <property type="project" value="UniProtKB-KW"/>
</dbReference>
<reference evidence="8 9" key="1">
    <citation type="submission" date="2019-03" db="EMBL/GenBank/DDBJ databases">
        <title>Deep-cultivation of Planctomycetes and their phenomic and genomic characterization uncovers novel biology.</title>
        <authorList>
            <person name="Wiegand S."/>
            <person name="Jogler M."/>
            <person name="Boedeker C."/>
            <person name="Pinto D."/>
            <person name="Vollmers J."/>
            <person name="Rivas-Marin E."/>
            <person name="Kohn T."/>
            <person name="Peeters S.H."/>
            <person name="Heuer A."/>
            <person name="Rast P."/>
            <person name="Oberbeckmann S."/>
            <person name="Bunk B."/>
            <person name="Jeske O."/>
            <person name="Meyerdierks A."/>
            <person name="Storesund J.E."/>
            <person name="Kallscheuer N."/>
            <person name="Luecker S."/>
            <person name="Lage O.M."/>
            <person name="Pohl T."/>
            <person name="Merkel B.J."/>
            <person name="Hornburger P."/>
            <person name="Mueller R.-W."/>
            <person name="Bruemmer F."/>
            <person name="Labrenz M."/>
            <person name="Spormann A.M."/>
            <person name="Op den Camp H."/>
            <person name="Overmann J."/>
            <person name="Amann R."/>
            <person name="Jetten M.S.M."/>
            <person name="Mascher T."/>
            <person name="Medema M.H."/>
            <person name="Devos D.P."/>
            <person name="Kaster A.-K."/>
            <person name="Ovreas L."/>
            <person name="Rohde M."/>
            <person name="Galperin M.Y."/>
            <person name="Jogler C."/>
        </authorList>
    </citation>
    <scope>NUCLEOTIDE SEQUENCE [LARGE SCALE GENOMIC DNA]</scope>
    <source>
        <strain evidence="8 9">Enr13</strain>
    </source>
</reference>
<proteinExistence type="inferred from homology"/>
<dbReference type="InterPro" id="IPR013766">
    <property type="entry name" value="Thioredoxin_domain"/>
</dbReference>
<evidence type="ECO:0000256" key="2">
    <source>
        <dbReference type="ARBA" id="ARBA00022559"/>
    </source>
</evidence>
<dbReference type="PROSITE" id="PS51355">
    <property type="entry name" value="GLUTATHIONE_PEROXID_3"/>
    <property type="match status" value="1"/>
</dbReference>
<feature type="domain" description="Thioredoxin" evidence="7">
    <location>
        <begin position="29"/>
        <end position="192"/>
    </location>
</feature>
<protein>
    <recommendedName>
        <fullName evidence="5">Glutathione peroxidase</fullName>
    </recommendedName>
</protein>
<dbReference type="AlphaFoldDB" id="A0A518I0P0"/>
<dbReference type="PROSITE" id="PS00763">
    <property type="entry name" value="GLUTATHIONE_PEROXID_2"/>
    <property type="match status" value="1"/>
</dbReference>
<dbReference type="SUPFAM" id="SSF52833">
    <property type="entry name" value="Thioredoxin-like"/>
    <property type="match status" value="1"/>
</dbReference>
<evidence type="ECO:0000259" key="7">
    <source>
        <dbReference type="PROSITE" id="PS51352"/>
    </source>
</evidence>
<dbReference type="PANTHER" id="PTHR11592:SF78">
    <property type="entry name" value="GLUTATHIONE PEROXIDASE"/>
    <property type="match status" value="1"/>
</dbReference>
<dbReference type="InterPro" id="IPR036249">
    <property type="entry name" value="Thioredoxin-like_sf"/>
</dbReference>
<keyword evidence="6" id="KW-0732">Signal</keyword>
<dbReference type="Pfam" id="PF00255">
    <property type="entry name" value="GSHPx"/>
    <property type="match status" value="1"/>
</dbReference>
<dbReference type="OrthoDB" id="9789406at2"/>
<dbReference type="Proteomes" id="UP000319004">
    <property type="component" value="Chromosome"/>
</dbReference>
<dbReference type="PIRSF" id="PIRSF000303">
    <property type="entry name" value="Glutathion_perox"/>
    <property type="match status" value="1"/>
</dbReference>
<evidence type="ECO:0000256" key="1">
    <source>
        <dbReference type="ARBA" id="ARBA00006926"/>
    </source>
</evidence>
<evidence type="ECO:0000313" key="8">
    <source>
        <dbReference type="EMBL" id="QDV46564.1"/>
    </source>
</evidence>
<keyword evidence="9" id="KW-1185">Reference proteome</keyword>
<dbReference type="FunFam" id="3.40.30.10:FF:000010">
    <property type="entry name" value="Glutathione peroxidase"/>
    <property type="match status" value="1"/>
</dbReference>
<dbReference type="GO" id="GO:0034599">
    <property type="term" value="P:cellular response to oxidative stress"/>
    <property type="evidence" value="ECO:0007669"/>
    <property type="project" value="TreeGrafter"/>
</dbReference>
<comment type="similarity">
    <text evidence="1 5">Belongs to the glutathione peroxidase family.</text>
</comment>
<keyword evidence="2 5" id="KW-0575">Peroxidase</keyword>
<keyword evidence="3 5" id="KW-0560">Oxidoreductase</keyword>
<dbReference type="InterPro" id="IPR000889">
    <property type="entry name" value="Glutathione_peroxidase"/>
</dbReference>
<evidence type="ECO:0000256" key="4">
    <source>
        <dbReference type="PIRSR" id="PIRSR000303-1"/>
    </source>
</evidence>
<dbReference type="PRINTS" id="PR01011">
    <property type="entry name" value="GLUTPROXDASE"/>
</dbReference>
<dbReference type="InterPro" id="IPR029759">
    <property type="entry name" value="GPX_AS"/>
</dbReference>
<feature type="signal peptide" evidence="6">
    <location>
        <begin position="1"/>
        <end position="20"/>
    </location>
</feature>
<dbReference type="PROSITE" id="PS00460">
    <property type="entry name" value="GLUTATHIONE_PEROXID_1"/>
    <property type="match status" value="1"/>
</dbReference>
<evidence type="ECO:0000256" key="6">
    <source>
        <dbReference type="SAM" id="SignalP"/>
    </source>
</evidence>
<dbReference type="PROSITE" id="PS51352">
    <property type="entry name" value="THIOREDOXIN_2"/>
    <property type="match status" value="1"/>
</dbReference>
<evidence type="ECO:0000313" key="9">
    <source>
        <dbReference type="Proteomes" id="UP000319004"/>
    </source>
</evidence>
<dbReference type="PANTHER" id="PTHR11592">
    <property type="entry name" value="GLUTATHIONE PEROXIDASE"/>
    <property type="match status" value="1"/>
</dbReference>
<feature type="chain" id="PRO_5022201803" description="Glutathione peroxidase" evidence="6">
    <location>
        <begin position="21"/>
        <end position="192"/>
    </location>
</feature>
<gene>
    <name evidence="8" type="primary">gpx1</name>
    <name evidence="8" type="ORF">Enr13x_64730</name>
</gene>
<feature type="active site" evidence="4">
    <location>
        <position position="67"/>
    </location>
</feature>
<evidence type="ECO:0000256" key="5">
    <source>
        <dbReference type="RuleBase" id="RU000499"/>
    </source>
</evidence>
<evidence type="ECO:0000256" key="3">
    <source>
        <dbReference type="ARBA" id="ARBA00023002"/>
    </source>
</evidence>